<dbReference type="AlphaFoldDB" id="A0A1M5KMN2"/>
<protein>
    <submittedName>
        <fullName evidence="2">Uncharacterized protein</fullName>
    </submittedName>
</protein>
<dbReference type="STRING" id="43928.SAMN05443636_0573"/>
<sequence length="103" mass="11179">MLLLATGLYRRTTQNGANAILSGMWAMLPDLDIILSAFEDADHSPFTDFFWFHHTLDSHAVTDGPAGSAAFVAMLFGAVLLLILAEWNENRSASSPPADLTVE</sequence>
<dbReference type="OrthoDB" id="307743at2157"/>
<name>A0A1M5KMN2_9EURY</name>
<reference evidence="2 3" key="1">
    <citation type="submission" date="2016-11" db="EMBL/GenBank/DDBJ databases">
        <authorList>
            <person name="Jaros S."/>
            <person name="Januszkiewicz K."/>
            <person name="Wedrychowicz H."/>
        </authorList>
    </citation>
    <scope>NUCLEOTIDE SEQUENCE [LARGE SCALE GENOMIC DNA]</scope>
    <source>
        <strain evidence="2 3">DSM 9297</strain>
    </source>
</reference>
<keyword evidence="1" id="KW-0812">Transmembrane</keyword>
<evidence type="ECO:0000256" key="1">
    <source>
        <dbReference type="SAM" id="Phobius"/>
    </source>
</evidence>
<accession>A0A1M5KMN2</accession>
<dbReference type="RefSeq" id="WP_143165342.1">
    <property type="nucleotide sequence ID" value="NZ_FQWV01000001.1"/>
</dbReference>
<keyword evidence="3" id="KW-1185">Reference proteome</keyword>
<evidence type="ECO:0000313" key="2">
    <source>
        <dbReference type="EMBL" id="SHG54082.1"/>
    </source>
</evidence>
<feature type="transmembrane region" description="Helical" evidence="1">
    <location>
        <begin position="66"/>
        <end position="85"/>
    </location>
</feature>
<proteinExistence type="predicted"/>
<organism evidence="2 3">
    <name type="scientific">Halobaculum gomorrense</name>
    <dbReference type="NCBI Taxonomy" id="43928"/>
    <lineage>
        <taxon>Archaea</taxon>
        <taxon>Methanobacteriati</taxon>
        <taxon>Methanobacteriota</taxon>
        <taxon>Stenosarchaea group</taxon>
        <taxon>Halobacteria</taxon>
        <taxon>Halobacteriales</taxon>
        <taxon>Haloferacaceae</taxon>
        <taxon>Halobaculum</taxon>
    </lineage>
</organism>
<evidence type="ECO:0000313" key="3">
    <source>
        <dbReference type="Proteomes" id="UP000184357"/>
    </source>
</evidence>
<dbReference type="EMBL" id="FQWV01000001">
    <property type="protein sequence ID" value="SHG54082.1"/>
    <property type="molecule type" value="Genomic_DNA"/>
</dbReference>
<keyword evidence="1" id="KW-0472">Membrane</keyword>
<gene>
    <name evidence="2" type="ORF">SAMN05443636_0573</name>
</gene>
<dbReference type="Proteomes" id="UP000184357">
    <property type="component" value="Unassembled WGS sequence"/>
</dbReference>
<keyword evidence="1" id="KW-1133">Transmembrane helix</keyword>